<keyword evidence="3" id="KW-1015">Disulfide bond</keyword>
<dbReference type="FunCoup" id="H0XLB6">
    <property type="interactions" value="5"/>
</dbReference>
<evidence type="ECO:0000313" key="8">
    <source>
        <dbReference type="Proteomes" id="UP000005225"/>
    </source>
</evidence>
<dbReference type="PROSITE" id="PS00280">
    <property type="entry name" value="BPTI_KUNITZ_1"/>
    <property type="match status" value="1"/>
</dbReference>
<evidence type="ECO:0000259" key="6">
    <source>
        <dbReference type="PROSITE" id="PS51390"/>
    </source>
</evidence>
<dbReference type="PRINTS" id="PR00759">
    <property type="entry name" value="BASICPTASE"/>
</dbReference>
<reference evidence="8" key="1">
    <citation type="submission" date="2011-03" db="EMBL/GenBank/DDBJ databases">
        <title>Version 3 of the genome sequence of Otolemur garnettii (Bushbaby).</title>
        <authorList>
            <consortium name="The Broad Institute Genome Sequencing Platform"/>
            <person name="Di Palma F."/>
            <person name="Johnson J."/>
            <person name="Lander E.S."/>
            <person name="Lindblad-Toh K."/>
            <person name="Jaffe D.B."/>
            <person name="Gnerre S."/>
            <person name="MacCallum I."/>
            <person name="Przybylski D."/>
            <person name="Ribeiro F.J."/>
            <person name="Burton J.N."/>
            <person name="Walker B.J."/>
            <person name="Sharpe T."/>
            <person name="Hall G."/>
        </authorList>
    </citation>
    <scope>NUCLEOTIDE SEQUENCE [LARGE SCALE GENOMIC DNA]</scope>
</reference>
<dbReference type="SUPFAM" id="SSF57256">
    <property type="entry name" value="Elafin-like"/>
    <property type="match status" value="2"/>
</dbReference>
<dbReference type="GO" id="GO:0004867">
    <property type="term" value="F:serine-type endopeptidase inhibitor activity"/>
    <property type="evidence" value="ECO:0007669"/>
    <property type="project" value="UniProtKB-KW"/>
</dbReference>
<reference evidence="7" key="3">
    <citation type="submission" date="2025-09" db="UniProtKB">
        <authorList>
            <consortium name="Ensembl"/>
        </authorList>
    </citation>
    <scope>IDENTIFICATION</scope>
</reference>
<dbReference type="Pfam" id="PF00095">
    <property type="entry name" value="WAP"/>
    <property type="match status" value="2"/>
</dbReference>
<dbReference type="AlphaFoldDB" id="H0XLB6"/>
<feature type="domain" description="WAP" evidence="6">
    <location>
        <begin position="23"/>
        <end position="73"/>
    </location>
</feature>
<feature type="signal peptide" evidence="4">
    <location>
        <begin position="1"/>
        <end position="25"/>
    </location>
</feature>
<accession>H0XLB6</accession>
<feature type="domain" description="BPTI/Kunitz inhibitor" evidence="5">
    <location>
        <begin position="77"/>
        <end position="127"/>
    </location>
</feature>
<dbReference type="Proteomes" id="UP000005225">
    <property type="component" value="Unassembled WGS sequence"/>
</dbReference>
<evidence type="ECO:0000256" key="3">
    <source>
        <dbReference type="ARBA" id="ARBA00023157"/>
    </source>
</evidence>
<dbReference type="PROSITE" id="PS50279">
    <property type="entry name" value="BPTI_KUNITZ_2"/>
    <property type="match status" value="1"/>
</dbReference>
<dbReference type="InterPro" id="IPR020901">
    <property type="entry name" value="Prtase_inh_Kunz-CS"/>
</dbReference>
<dbReference type="InParanoid" id="H0XLB6"/>
<reference evidence="7" key="2">
    <citation type="submission" date="2025-08" db="UniProtKB">
        <authorList>
            <consortium name="Ensembl"/>
        </authorList>
    </citation>
    <scope>IDENTIFICATION</scope>
</reference>
<keyword evidence="4" id="KW-0732">Signal</keyword>
<dbReference type="PANTHER" id="PTHR46751:SF2">
    <property type="entry name" value="EPPIN"/>
    <property type="match status" value="1"/>
</dbReference>
<dbReference type="InterPro" id="IPR002223">
    <property type="entry name" value="Kunitz_BPTI"/>
</dbReference>
<dbReference type="OMA" id="CCVFNCG"/>
<evidence type="ECO:0000313" key="7">
    <source>
        <dbReference type="Ensembl" id="ENSOGAP00000016906.1"/>
    </source>
</evidence>
<dbReference type="Gene3D" id="4.10.75.10">
    <property type="entry name" value="Elafin-like"/>
    <property type="match status" value="2"/>
</dbReference>
<dbReference type="Ensembl" id="ENSOGAT00000029840.1">
    <property type="protein sequence ID" value="ENSOGAP00000016906.1"/>
    <property type="gene ID" value="ENSOGAG00000028989.1"/>
</dbReference>
<evidence type="ECO:0000256" key="1">
    <source>
        <dbReference type="ARBA" id="ARBA00022690"/>
    </source>
</evidence>
<dbReference type="InterPro" id="IPR008197">
    <property type="entry name" value="WAP_dom"/>
</dbReference>
<evidence type="ECO:0000256" key="2">
    <source>
        <dbReference type="ARBA" id="ARBA00022900"/>
    </source>
</evidence>
<dbReference type="FunFam" id="4.10.410.10:FF:000015">
    <property type="entry name" value="WAP four-disulfide core domain 6A"/>
    <property type="match status" value="1"/>
</dbReference>
<dbReference type="PROSITE" id="PS51390">
    <property type="entry name" value="WAP"/>
    <property type="match status" value="2"/>
</dbReference>
<dbReference type="SMART" id="SM00217">
    <property type="entry name" value="WAP"/>
    <property type="match status" value="2"/>
</dbReference>
<dbReference type="STRING" id="30611.ENSOGAP00000016906"/>
<dbReference type="EMBL" id="AAQR03050186">
    <property type="status" value="NOT_ANNOTATED_CDS"/>
    <property type="molecule type" value="Genomic_DNA"/>
</dbReference>
<dbReference type="InterPro" id="IPR036645">
    <property type="entry name" value="Elafin-like_sf"/>
</dbReference>
<keyword evidence="1" id="KW-0646">Protease inhibitor</keyword>
<dbReference type="Pfam" id="PF00014">
    <property type="entry name" value="Kunitz_BPTI"/>
    <property type="match status" value="1"/>
</dbReference>
<keyword evidence="2" id="KW-0722">Serine protease inhibitor</keyword>
<protein>
    <submittedName>
        <fullName evidence="7">Uncharacterized protein</fullName>
    </submittedName>
</protein>
<feature type="chain" id="PRO_5003545149" evidence="4">
    <location>
        <begin position="26"/>
        <end position="179"/>
    </location>
</feature>
<dbReference type="GeneTree" id="ENSGT00940000156753"/>
<proteinExistence type="predicted"/>
<dbReference type="eggNOG" id="KOG4295">
    <property type="taxonomic scope" value="Eukaryota"/>
</dbReference>
<dbReference type="HOGENOM" id="CLU_127181_0_0_1"/>
<dbReference type="CDD" id="cd22611">
    <property type="entry name" value="Kunitz_eppin"/>
    <property type="match status" value="1"/>
</dbReference>
<evidence type="ECO:0000256" key="4">
    <source>
        <dbReference type="SAM" id="SignalP"/>
    </source>
</evidence>
<keyword evidence="8" id="KW-1185">Reference proteome</keyword>
<dbReference type="PANTHER" id="PTHR46751">
    <property type="entry name" value="EPPIN"/>
    <property type="match status" value="1"/>
</dbReference>
<feature type="domain" description="WAP" evidence="6">
    <location>
        <begin position="127"/>
        <end position="173"/>
    </location>
</feature>
<sequence length="179" mass="20857">MESSRLLSLLVLFSFFVNFQGPVVSYWGFSNKCPKVKEKCEYKERDRCTEDSDCMHNKKCCVFSCGKKCFDIQQDVCTMPKEPGPCMAFFERWWYNKKNNTCSIFIYGGCLGNNNNFQSIDLCLNMCRKKQICPKIRVKCEFEEVNQCTKNRHCPENLKCCWLGCGKKCVDLRKGNSET</sequence>
<dbReference type="GO" id="GO:0005615">
    <property type="term" value="C:extracellular space"/>
    <property type="evidence" value="ECO:0007669"/>
    <property type="project" value="TreeGrafter"/>
</dbReference>
<organism evidence="7 8">
    <name type="scientific">Otolemur garnettii</name>
    <name type="common">Small-eared galago</name>
    <name type="synonym">Garnett's greater bushbaby</name>
    <dbReference type="NCBI Taxonomy" id="30611"/>
    <lineage>
        <taxon>Eukaryota</taxon>
        <taxon>Metazoa</taxon>
        <taxon>Chordata</taxon>
        <taxon>Craniata</taxon>
        <taxon>Vertebrata</taxon>
        <taxon>Euteleostomi</taxon>
        <taxon>Mammalia</taxon>
        <taxon>Eutheria</taxon>
        <taxon>Euarchontoglires</taxon>
        <taxon>Primates</taxon>
        <taxon>Strepsirrhini</taxon>
        <taxon>Lorisiformes</taxon>
        <taxon>Galagidae</taxon>
        <taxon>Otolemur</taxon>
    </lineage>
</organism>
<dbReference type="InterPro" id="IPR051388">
    <property type="entry name" value="Serpin_venom_toxin"/>
</dbReference>
<dbReference type="InterPro" id="IPR036880">
    <property type="entry name" value="Kunitz_BPTI_sf"/>
</dbReference>
<dbReference type="SUPFAM" id="SSF57362">
    <property type="entry name" value="BPTI-like"/>
    <property type="match status" value="1"/>
</dbReference>
<dbReference type="Gene3D" id="4.10.410.10">
    <property type="entry name" value="Pancreatic trypsin inhibitor Kunitz domain"/>
    <property type="match status" value="1"/>
</dbReference>
<evidence type="ECO:0000259" key="5">
    <source>
        <dbReference type="PROSITE" id="PS50279"/>
    </source>
</evidence>
<name>H0XLB6_OTOGA</name>
<gene>
    <name evidence="7" type="primary">LOC100966874</name>
</gene>
<dbReference type="SMART" id="SM00131">
    <property type="entry name" value="KU"/>
    <property type="match status" value="1"/>
</dbReference>